<keyword evidence="8 10" id="KW-0030">Aminoacyl-tRNA synthetase</keyword>
<comment type="domain">
    <text evidence="10">Consists of three domains: the N-terminal catalytic domain, the editing domain and the C-terminal anticodon-binding domain.</text>
</comment>
<dbReference type="GO" id="GO:0004827">
    <property type="term" value="F:proline-tRNA ligase activity"/>
    <property type="evidence" value="ECO:0007669"/>
    <property type="project" value="UniProtKB-EC"/>
</dbReference>
<dbReference type="SUPFAM" id="SSF55681">
    <property type="entry name" value="Class II aaRS and biotin synthetases"/>
    <property type="match status" value="1"/>
</dbReference>
<dbReference type="PANTHER" id="PTHR42753">
    <property type="entry name" value="MITOCHONDRIAL RIBOSOME PROTEIN L39/PROLYL-TRNA LIGASE FAMILY MEMBER"/>
    <property type="match status" value="1"/>
</dbReference>
<comment type="catalytic activity">
    <reaction evidence="9 10">
        <text>tRNA(Pro) + L-proline + ATP = L-prolyl-tRNA(Pro) + AMP + diphosphate</text>
        <dbReference type="Rhea" id="RHEA:14305"/>
        <dbReference type="Rhea" id="RHEA-COMP:9700"/>
        <dbReference type="Rhea" id="RHEA-COMP:9702"/>
        <dbReference type="ChEBI" id="CHEBI:30616"/>
        <dbReference type="ChEBI" id="CHEBI:33019"/>
        <dbReference type="ChEBI" id="CHEBI:60039"/>
        <dbReference type="ChEBI" id="CHEBI:78442"/>
        <dbReference type="ChEBI" id="CHEBI:78532"/>
        <dbReference type="ChEBI" id="CHEBI:456215"/>
        <dbReference type="EC" id="6.1.1.15"/>
    </reaction>
</comment>
<name>A0ABW8IUW9_9GAMM</name>
<reference evidence="12 13" key="1">
    <citation type="submission" date="2020-10" db="EMBL/GenBank/DDBJ databases">
        <title>Phylogeny of dyella-like bacteria.</title>
        <authorList>
            <person name="Fu J."/>
        </authorList>
    </citation>
    <scope>NUCLEOTIDE SEQUENCE [LARGE SCALE GENOMIC DNA]</scope>
    <source>
        <strain evidence="12 13">DHOB07</strain>
    </source>
</reference>
<comment type="function">
    <text evidence="10">Catalyzes the attachment of proline to tRNA(Pro) in a two-step reaction: proline is first activated by ATP to form Pro-AMP and then transferred to the acceptor end of tRNA(Pro). As ProRS can inadvertently accommodate and process non-cognate amino acids such as alanine and cysteine, to avoid such errors it has two additional distinct editing activities against alanine. One activity is designated as 'pretransfer' editing and involves the tRNA(Pro)-independent hydrolysis of activated Ala-AMP. The other activity is designated 'posttransfer' editing and involves deacylation of mischarged Ala-tRNA(Pro). The misacylated Cys-tRNA(Pro) is not edited by ProRS.</text>
</comment>
<dbReference type="InterPro" id="IPR033730">
    <property type="entry name" value="ProRS_core_prok"/>
</dbReference>
<accession>A0ABW8IUW9</accession>
<keyword evidence="5 10" id="KW-0547">Nucleotide-binding</keyword>
<dbReference type="InterPro" id="IPR023717">
    <property type="entry name" value="Pro-tRNA-Synthase_IIa_type1"/>
</dbReference>
<dbReference type="CDD" id="cd04334">
    <property type="entry name" value="ProRS-INS"/>
    <property type="match status" value="1"/>
</dbReference>
<dbReference type="EMBL" id="JADIKG010000012">
    <property type="protein sequence ID" value="MFK2873775.1"/>
    <property type="molecule type" value="Genomic_DNA"/>
</dbReference>
<gene>
    <name evidence="10" type="primary">proS</name>
    <name evidence="12" type="ORF">ISP13_09555</name>
</gene>
<dbReference type="NCBIfam" id="NF006625">
    <property type="entry name" value="PRK09194.1"/>
    <property type="match status" value="1"/>
</dbReference>
<dbReference type="SUPFAM" id="SSF55826">
    <property type="entry name" value="YbaK/ProRS associated domain"/>
    <property type="match status" value="1"/>
</dbReference>
<dbReference type="RefSeq" id="WP_284400715.1">
    <property type="nucleotide sequence ID" value="NZ_BSNQ01000009.1"/>
</dbReference>
<keyword evidence="13" id="KW-1185">Reference proteome</keyword>
<comment type="subunit">
    <text evidence="2 10">Homodimer.</text>
</comment>
<evidence type="ECO:0000256" key="10">
    <source>
        <dbReference type="HAMAP-Rule" id="MF_01569"/>
    </source>
</evidence>
<evidence type="ECO:0000256" key="8">
    <source>
        <dbReference type="ARBA" id="ARBA00023146"/>
    </source>
</evidence>
<dbReference type="Pfam" id="PF03129">
    <property type="entry name" value="HGTP_anticodon"/>
    <property type="match status" value="1"/>
</dbReference>
<dbReference type="CDD" id="cd00861">
    <property type="entry name" value="ProRS_anticodon_short"/>
    <property type="match status" value="1"/>
</dbReference>
<comment type="caution">
    <text evidence="12">The sequence shown here is derived from an EMBL/GenBank/DDBJ whole genome shotgun (WGS) entry which is preliminary data.</text>
</comment>
<protein>
    <recommendedName>
        <fullName evidence="10">Proline--tRNA ligase</fullName>
        <ecNumber evidence="10">6.1.1.15</ecNumber>
    </recommendedName>
    <alternativeName>
        <fullName evidence="10">Prolyl-tRNA synthetase</fullName>
        <shortName evidence="10">ProRS</shortName>
    </alternativeName>
</protein>
<dbReference type="Gene3D" id="3.30.930.10">
    <property type="entry name" value="Bira Bifunctional Protein, Domain 2"/>
    <property type="match status" value="2"/>
</dbReference>
<dbReference type="PANTHER" id="PTHR42753:SF2">
    <property type="entry name" value="PROLINE--TRNA LIGASE"/>
    <property type="match status" value="1"/>
</dbReference>
<evidence type="ECO:0000256" key="5">
    <source>
        <dbReference type="ARBA" id="ARBA00022741"/>
    </source>
</evidence>
<evidence type="ECO:0000259" key="11">
    <source>
        <dbReference type="PROSITE" id="PS50862"/>
    </source>
</evidence>
<dbReference type="PIRSF" id="PIRSF001535">
    <property type="entry name" value="ProRS_1"/>
    <property type="match status" value="1"/>
</dbReference>
<evidence type="ECO:0000256" key="2">
    <source>
        <dbReference type="ARBA" id="ARBA00011738"/>
    </source>
</evidence>
<dbReference type="EC" id="6.1.1.15" evidence="10"/>
<organism evidence="12 13">
    <name type="scientific">Dyella lipolytica</name>
    <dbReference type="NCBI Taxonomy" id="1867835"/>
    <lineage>
        <taxon>Bacteria</taxon>
        <taxon>Pseudomonadati</taxon>
        <taxon>Pseudomonadota</taxon>
        <taxon>Gammaproteobacteria</taxon>
        <taxon>Lysobacterales</taxon>
        <taxon>Rhodanobacteraceae</taxon>
        <taxon>Dyella</taxon>
    </lineage>
</organism>
<dbReference type="InterPro" id="IPR044140">
    <property type="entry name" value="ProRS_anticodon_short"/>
</dbReference>
<dbReference type="InterPro" id="IPR004154">
    <property type="entry name" value="Anticodon-bd"/>
</dbReference>
<dbReference type="PRINTS" id="PR01046">
    <property type="entry name" value="TRNASYNTHPRO"/>
</dbReference>
<evidence type="ECO:0000313" key="13">
    <source>
        <dbReference type="Proteomes" id="UP001620405"/>
    </source>
</evidence>
<dbReference type="InterPro" id="IPR002316">
    <property type="entry name" value="Pro-tRNA-ligase_IIa"/>
</dbReference>
<comment type="similarity">
    <text evidence="10">Belongs to the class-II aminoacyl-tRNA synthetase family. ProS type 1 subfamily.</text>
</comment>
<keyword evidence="6 10" id="KW-0067">ATP-binding</keyword>
<dbReference type="NCBIfam" id="TIGR00409">
    <property type="entry name" value="proS_fam_II"/>
    <property type="match status" value="1"/>
</dbReference>
<comment type="subcellular location">
    <subcellularLocation>
        <location evidence="1 10">Cytoplasm</location>
    </subcellularLocation>
</comment>
<dbReference type="InterPro" id="IPR007214">
    <property type="entry name" value="YbaK/aa-tRNA-synth-assoc-dom"/>
</dbReference>
<keyword evidence="7 10" id="KW-0648">Protein biosynthesis</keyword>
<dbReference type="Proteomes" id="UP001620405">
    <property type="component" value="Unassembled WGS sequence"/>
</dbReference>
<dbReference type="InterPro" id="IPR002314">
    <property type="entry name" value="aa-tRNA-synt_IIb"/>
</dbReference>
<dbReference type="Pfam" id="PF00587">
    <property type="entry name" value="tRNA-synt_2b"/>
    <property type="match status" value="1"/>
</dbReference>
<dbReference type="InterPro" id="IPR006195">
    <property type="entry name" value="aa-tRNA-synth_II"/>
</dbReference>
<dbReference type="InterPro" id="IPR036754">
    <property type="entry name" value="YbaK/aa-tRNA-synt-asso_dom_sf"/>
</dbReference>
<evidence type="ECO:0000256" key="4">
    <source>
        <dbReference type="ARBA" id="ARBA00022598"/>
    </source>
</evidence>
<evidence type="ECO:0000256" key="3">
    <source>
        <dbReference type="ARBA" id="ARBA00022490"/>
    </source>
</evidence>
<evidence type="ECO:0000256" key="9">
    <source>
        <dbReference type="ARBA" id="ARBA00047671"/>
    </source>
</evidence>
<evidence type="ECO:0000313" key="12">
    <source>
        <dbReference type="EMBL" id="MFK2873775.1"/>
    </source>
</evidence>
<evidence type="ECO:0000256" key="7">
    <source>
        <dbReference type="ARBA" id="ARBA00022917"/>
    </source>
</evidence>
<dbReference type="InterPro" id="IPR050062">
    <property type="entry name" value="Pro-tRNA_synthetase"/>
</dbReference>
<sequence length="565" mass="62141">MRLSQFHLATVKEVPADAEIASHRLMLRAGMIRKLAAGLYTWSPLGLRVLRKVEHVVREEMNRAGAIEMLMPSVQPRELWEETGRWEKFGGQLLKIKDRKEQEFCYGPTHEEVITDFARNELKSYKQLPVNFYQIQTKFRDEIRPRFGVMRAREFLMKDAYSFHLSQASLAETYEAMYQAYSRIFTRLGLKFRAVQADTGAIGGNASHEFQVLADSGEDAIAFSDGSDYAANIEKAEALAPAISRPAPTATLQRVDTPRVRTVEDVTAHFGVTADRVLKTVLVRGKDGLVALCLRGDHEINEVKASKLAELPDESVLASEEEILAATGTRPGFIGPVGLPASIPIIVDRSAAVLADFVCGGNANDTHYTGANWERDAHITRVEDIRQVVAGDPSPDGHGTLHIARGIEVGHVFQLGSKYAEALDATVLDDQGKKQVMLMGCYGIGVSRIVAAAIEQRHDEAGIIWPEAMAPWRVAVCVINPKNAPEVTAAAESLYNELVARGIETLWDDRGLRPGAMFADMELIGIPHRVVVSERGLAAGTLEYRARDAAESSAITRDGLFELLG</sequence>
<evidence type="ECO:0000256" key="1">
    <source>
        <dbReference type="ARBA" id="ARBA00004496"/>
    </source>
</evidence>
<dbReference type="InterPro" id="IPR045864">
    <property type="entry name" value="aa-tRNA-synth_II/BPL/LPL"/>
</dbReference>
<dbReference type="InterPro" id="IPR004500">
    <property type="entry name" value="Pro-tRNA-synth_IIa_bac-type"/>
</dbReference>
<dbReference type="Gene3D" id="3.90.960.10">
    <property type="entry name" value="YbaK/aminoacyl-tRNA synthetase-associated domain"/>
    <property type="match status" value="1"/>
</dbReference>
<dbReference type="HAMAP" id="MF_01569">
    <property type="entry name" value="Pro_tRNA_synth_type1"/>
    <property type="match status" value="1"/>
</dbReference>
<dbReference type="Pfam" id="PF04073">
    <property type="entry name" value="tRNA_edit"/>
    <property type="match status" value="1"/>
</dbReference>
<dbReference type="Gene3D" id="3.40.50.800">
    <property type="entry name" value="Anticodon-binding domain"/>
    <property type="match status" value="1"/>
</dbReference>
<evidence type="ECO:0000256" key="6">
    <source>
        <dbReference type="ARBA" id="ARBA00022840"/>
    </source>
</evidence>
<feature type="domain" description="Aminoacyl-transfer RNA synthetases class-II family profile" evidence="11">
    <location>
        <begin position="5"/>
        <end position="466"/>
    </location>
</feature>
<dbReference type="CDD" id="cd00779">
    <property type="entry name" value="ProRS_core_prok"/>
    <property type="match status" value="1"/>
</dbReference>
<dbReference type="PROSITE" id="PS50862">
    <property type="entry name" value="AA_TRNA_LIGASE_II"/>
    <property type="match status" value="1"/>
</dbReference>
<keyword evidence="4 10" id="KW-0436">Ligase</keyword>
<dbReference type="SUPFAM" id="SSF52954">
    <property type="entry name" value="Class II aaRS ABD-related"/>
    <property type="match status" value="1"/>
</dbReference>
<proteinExistence type="inferred from homology"/>
<keyword evidence="3 10" id="KW-0963">Cytoplasm</keyword>
<dbReference type="InterPro" id="IPR036621">
    <property type="entry name" value="Anticodon-bd_dom_sf"/>
</dbReference>